<dbReference type="OrthoDB" id="244495at2759"/>
<dbReference type="GO" id="GO:0005634">
    <property type="term" value="C:nucleus"/>
    <property type="evidence" value="ECO:0007669"/>
    <property type="project" value="TreeGrafter"/>
</dbReference>
<name>A0A6A7C810_9PEZI</name>
<gene>
    <name evidence="1" type="ORF">K470DRAFT_240545</name>
</gene>
<dbReference type="Pfam" id="PF08613">
    <property type="entry name" value="Cyclin"/>
    <property type="match status" value="1"/>
</dbReference>
<dbReference type="PANTHER" id="PTHR15615:SF27">
    <property type="entry name" value="PHO85 CYCLIN CLG1"/>
    <property type="match status" value="1"/>
</dbReference>
<dbReference type="Gene3D" id="1.10.472.10">
    <property type="entry name" value="Cyclin-like"/>
    <property type="match status" value="1"/>
</dbReference>
<dbReference type="CDD" id="cd20557">
    <property type="entry name" value="CYCLIN_ScPCL1-like"/>
    <property type="match status" value="1"/>
</dbReference>
<protein>
    <recommendedName>
        <fullName evidence="3">Cyclin N-terminal domain-containing protein</fullName>
    </recommendedName>
</protein>
<sequence>MNQAVASHFRAHPMQFPLTPPNSGVSRYSNMPYGAQNQAVPYHQRYHHPQQLGLGGTRVGNTLPPIRTYNSYDAVPTMLPSLRIDDCKQYEREEPSREAESQGKTGGVAAKLDYEMPMMVTFVIDAVQSLLHRAANDQNAFRKWLHQLLTATRLPLATILLGLHYLDERVQRFPMTISRDDSAMCQLLVVAVLLGSKCLDDSTFINRSWADVSSIPLANINAHEVEWLNLLNYRLHVDLTTSESLRGWFAAWKRFQMAPVEPTRLSPIDMYYRQPDRMVYAAPPVAPYCHQHPIIGVAAPQPYVPYRPYESPADAAPPSYSGQCRPAAYSKTSPTFKKTPDEASDRFPSNVMAFEPETKRTHVTALTPSSFRTGERQWGPAHRSDCSCLSCLQLNKRYSMPLGSTMAVAV</sequence>
<dbReference type="GO" id="GO:0000307">
    <property type="term" value="C:cyclin-dependent protein kinase holoenzyme complex"/>
    <property type="evidence" value="ECO:0007669"/>
    <property type="project" value="TreeGrafter"/>
</dbReference>
<accession>A0A6A7C810</accession>
<dbReference type="AlphaFoldDB" id="A0A6A7C810"/>
<dbReference type="InterPro" id="IPR013922">
    <property type="entry name" value="Cyclin_PHO80-like"/>
</dbReference>
<dbReference type="SUPFAM" id="SSF47954">
    <property type="entry name" value="Cyclin-like"/>
    <property type="match status" value="1"/>
</dbReference>
<dbReference type="PANTHER" id="PTHR15615">
    <property type="match status" value="1"/>
</dbReference>
<evidence type="ECO:0008006" key="3">
    <source>
        <dbReference type="Google" id="ProtNLM"/>
    </source>
</evidence>
<dbReference type="EMBL" id="MU005959">
    <property type="protein sequence ID" value="KAF2863716.1"/>
    <property type="molecule type" value="Genomic_DNA"/>
</dbReference>
<dbReference type="Proteomes" id="UP000799421">
    <property type="component" value="Unassembled WGS sequence"/>
</dbReference>
<proteinExistence type="predicted"/>
<reference evidence="1" key="1">
    <citation type="journal article" date="2020" name="Stud. Mycol.">
        <title>101 Dothideomycetes genomes: a test case for predicting lifestyles and emergence of pathogens.</title>
        <authorList>
            <person name="Haridas S."/>
            <person name="Albert R."/>
            <person name="Binder M."/>
            <person name="Bloem J."/>
            <person name="Labutti K."/>
            <person name="Salamov A."/>
            <person name="Andreopoulos B."/>
            <person name="Baker S."/>
            <person name="Barry K."/>
            <person name="Bills G."/>
            <person name="Bluhm B."/>
            <person name="Cannon C."/>
            <person name="Castanera R."/>
            <person name="Culley D."/>
            <person name="Daum C."/>
            <person name="Ezra D."/>
            <person name="Gonzalez J."/>
            <person name="Henrissat B."/>
            <person name="Kuo A."/>
            <person name="Liang C."/>
            <person name="Lipzen A."/>
            <person name="Lutzoni F."/>
            <person name="Magnuson J."/>
            <person name="Mondo S."/>
            <person name="Nolan M."/>
            <person name="Ohm R."/>
            <person name="Pangilinan J."/>
            <person name="Park H.-J."/>
            <person name="Ramirez L."/>
            <person name="Alfaro M."/>
            <person name="Sun H."/>
            <person name="Tritt A."/>
            <person name="Yoshinaga Y."/>
            <person name="Zwiers L.-H."/>
            <person name="Turgeon B."/>
            <person name="Goodwin S."/>
            <person name="Spatafora J."/>
            <person name="Crous P."/>
            <person name="Grigoriev I."/>
        </authorList>
    </citation>
    <scope>NUCLEOTIDE SEQUENCE</scope>
    <source>
        <strain evidence="1">CBS 480.64</strain>
    </source>
</reference>
<dbReference type="GO" id="GO:0016538">
    <property type="term" value="F:cyclin-dependent protein serine/threonine kinase regulator activity"/>
    <property type="evidence" value="ECO:0007669"/>
    <property type="project" value="TreeGrafter"/>
</dbReference>
<keyword evidence="2" id="KW-1185">Reference proteome</keyword>
<dbReference type="InterPro" id="IPR036915">
    <property type="entry name" value="Cyclin-like_sf"/>
</dbReference>
<evidence type="ECO:0000313" key="2">
    <source>
        <dbReference type="Proteomes" id="UP000799421"/>
    </source>
</evidence>
<organism evidence="1 2">
    <name type="scientific">Piedraia hortae CBS 480.64</name>
    <dbReference type="NCBI Taxonomy" id="1314780"/>
    <lineage>
        <taxon>Eukaryota</taxon>
        <taxon>Fungi</taxon>
        <taxon>Dikarya</taxon>
        <taxon>Ascomycota</taxon>
        <taxon>Pezizomycotina</taxon>
        <taxon>Dothideomycetes</taxon>
        <taxon>Dothideomycetidae</taxon>
        <taxon>Capnodiales</taxon>
        <taxon>Piedraiaceae</taxon>
        <taxon>Piedraia</taxon>
    </lineage>
</organism>
<evidence type="ECO:0000313" key="1">
    <source>
        <dbReference type="EMBL" id="KAF2863716.1"/>
    </source>
</evidence>
<dbReference type="GO" id="GO:0019901">
    <property type="term" value="F:protein kinase binding"/>
    <property type="evidence" value="ECO:0007669"/>
    <property type="project" value="InterPro"/>
</dbReference>